<sequence>MDNIFTLNKYDDEDDEKHINIDDLYEKKRERDMAQLKLFSKMLNRVHSRIQTTSRQRNADKICWFVVPEVMLGVPAYDQGSCIAYIMDKLKQDGFRIQYFHPNTLMITWHHWVPNYVIDEIKTKTGRVYDNQGNDLTPTPDIDYTTNQKYNIGQQAPPSSSSAMTNVVYKSGEGVFQRSRRQPSSSSIAKRENDKKYTPIDKYKPSGSMVYDETFLFDMNKMRK</sequence>
<protein>
    <submittedName>
        <fullName evidence="2">Uncharacterized protein</fullName>
    </submittedName>
</protein>
<proteinExistence type="predicted"/>
<dbReference type="Pfam" id="PF19063">
    <property type="entry name" value="DUF5759"/>
    <property type="match status" value="1"/>
</dbReference>
<feature type="compositionally biased region" description="Basic and acidic residues" evidence="1">
    <location>
        <begin position="189"/>
        <end position="203"/>
    </location>
</feature>
<feature type="region of interest" description="Disordered" evidence="1">
    <location>
        <begin position="174"/>
        <end position="203"/>
    </location>
</feature>
<accession>A0A6C0ILQ3</accession>
<evidence type="ECO:0000313" key="2">
    <source>
        <dbReference type="EMBL" id="QHT93425.1"/>
    </source>
</evidence>
<dbReference type="AlphaFoldDB" id="A0A6C0ILQ3"/>
<evidence type="ECO:0000256" key="1">
    <source>
        <dbReference type="SAM" id="MobiDB-lite"/>
    </source>
</evidence>
<dbReference type="InterPro" id="IPR043977">
    <property type="entry name" value="DUF5759"/>
</dbReference>
<organism evidence="2">
    <name type="scientific">viral metagenome</name>
    <dbReference type="NCBI Taxonomy" id="1070528"/>
    <lineage>
        <taxon>unclassified sequences</taxon>
        <taxon>metagenomes</taxon>
        <taxon>organismal metagenomes</taxon>
    </lineage>
</organism>
<name>A0A6C0ILQ3_9ZZZZ</name>
<reference evidence="2" key="1">
    <citation type="journal article" date="2020" name="Nature">
        <title>Giant virus diversity and host interactions through global metagenomics.</title>
        <authorList>
            <person name="Schulz F."/>
            <person name="Roux S."/>
            <person name="Paez-Espino D."/>
            <person name="Jungbluth S."/>
            <person name="Walsh D.A."/>
            <person name="Denef V.J."/>
            <person name="McMahon K.D."/>
            <person name="Konstantinidis K.T."/>
            <person name="Eloe-Fadrosh E.A."/>
            <person name="Kyrpides N.C."/>
            <person name="Woyke T."/>
        </authorList>
    </citation>
    <scope>NUCLEOTIDE SEQUENCE</scope>
    <source>
        <strain evidence="2">GVMAG-M-3300024252-29</strain>
    </source>
</reference>
<dbReference type="EMBL" id="MN740207">
    <property type="protein sequence ID" value="QHT93425.1"/>
    <property type="molecule type" value="Genomic_DNA"/>
</dbReference>